<evidence type="ECO:0000313" key="2">
    <source>
        <dbReference type="Proteomes" id="UP001620626"/>
    </source>
</evidence>
<keyword evidence="2" id="KW-1185">Reference proteome</keyword>
<dbReference type="EMBL" id="JBICBT010000590">
    <property type="protein sequence ID" value="KAL3108520.1"/>
    <property type="molecule type" value="Genomic_DNA"/>
</dbReference>
<proteinExistence type="predicted"/>
<accession>A0ABD2L122</accession>
<name>A0ABD2L122_9BILA</name>
<reference evidence="1 2" key="1">
    <citation type="submission" date="2024-10" db="EMBL/GenBank/DDBJ databases">
        <authorList>
            <person name="Kim D."/>
        </authorList>
    </citation>
    <scope>NUCLEOTIDE SEQUENCE [LARGE SCALE GENOMIC DNA]</scope>
    <source>
        <strain evidence="1">BH-2024</strain>
    </source>
</reference>
<protein>
    <submittedName>
        <fullName evidence="1">Uncharacterized protein</fullName>
    </submittedName>
</protein>
<dbReference type="AlphaFoldDB" id="A0ABD2L122"/>
<dbReference type="Proteomes" id="UP001620626">
    <property type="component" value="Unassembled WGS sequence"/>
</dbReference>
<sequence>MIGSKSETHQMKITENFENPISKFKNYGNFPPLPTAEAIIQPMNAFFEHFFATDESIEMDEWEKALPTKSEQQQMRKLIHFLFRLDDFSAISSDRRFLQRFVPTLAKSVQLTFIGELFCVIHEHFPPATFLRFPRFWGYTVFTARAHSLRPHLHHSAAHFESDGNVCNQSAALFERTLSRSLVISGANRFAVRGNVSSPCQSHFAVADAAHNEQTMFHTICMALFEADRTEGTFLQWHGMAPTSCEGASAFLSAGARRGHPIYSKSGAALNRLVNTVNSIIGVRAATTPDNEPKCRLVASTNIFGRLINGVPMTKACKTTAQAKDIKGKFIHIEQKNELLNDWEVWTKALEKVFPAEEKKGGKGM</sequence>
<evidence type="ECO:0000313" key="1">
    <source>
        <dbReference type="EMBL" id="KAL3108520.1"/>
    </source>
</evidence>
<organism evidence="1 2">
    <name type="scientific">Heterodera trifolii</name>
    <dbReference type="NCBI Taxonomy" id="157864"/>
    <lineage>
        <taxon>Eukaryota</taxon>
        <taxon>Metazoa</taxon>
        <taxon>Ecdysozoa</taxon>
        <taxon>Nematoda</taxon>
        <taxon>Chromadorea</taxon>
        <taxon>Rhabditida</taxon>
        <taxon>Tylenchina</taxon>
        <taxon>Tylenchomorpha</taxon>
        <taxon>Tylenchoidea</taxon>
        <taxon>Heteroderidae</taxon>
        <taxon>Heteroderinae</taxon>
        <taxon>Heterodera</taxon>
    </lineage>
</organism>
<comment type="caution">
    <text evidence="1">The sequence shown here is derived from an EMBL/GenBank/DDBJ whole genome shotgun (WGS) entry which is preliminary data.</text>
</comment>
<gene>
    <name evidence="1" type="ORF">niasHT_015442</name>
</gene>